<keyword evidence="2" id="KW-1185">Reference proteome</keyword>
<gene>
    <name evidence="1" type="ORF">ACFSKO_10030</name>
</gene>
<sequence length="327" mass="38187">MDLLNGTKNQHFVSQVEQRLNAVNPSAREENKKIYSFSLKDRESHSIILDSEKGFKISRTLNLKDIFSFDILGKDVERYNFEKLFHQYETNIKSNTESLISKLPTPGADIKPEILNIFASKFLNFVRNPYSIKKALDTFFPLRNIHPTDPIHYKNFERVLNGRKPHQSYLCEQLGVTEEEYVDWLSVIFLCLTPIEGDQPNFLEKTVKDLFENPNLFIMVFIYTYDEKTCLLSDRGYSIPLPEKDDHMAWDFNLYSNGFIRYFFGDFDFLVPASASKYLIENLKVAPKSIPVHNVVNDLNELEQYNKHVVYQCHKNVFNSSVECYGL</sequence>
<protein>
    <submittedName>
        <fullName evidence="1">Uncharacterized protein</fullName>
    </submittedName>
</protein>
<evidence type="ECO:0000313" key="1">
    <source>
        <dbReference type="EMBL" id="MFD2205952.1"/>
    </source>
</evidence>
<proteinExistence type="predicted"/>
<evidence type="ECO:0000313" key="2">
    <source>
        <dbReference type="Proteomes" id="UP001597294"/>
    </source>
</evidence>
<accession>A0ABW5BII3</accession>
<organism evidence="1 2">
    <name type="scientific">Kiloniella antarctica</name>
    <dbReference type="NCBI Taxonomy" id="1550907"/>
    <lineage>
        <taxon>Bacteria</taxon>
        <taxon>Pseudomonadati</taxon>
        <taxon>Pseudomonadota</taxon>
        <taxon>Alphaproteobacteria</taxon>
        <taxon>Rhodospirillales</taxon>
        <taxon>Kiloniellaceae</taxon>
        <taxon>Kiloniella</taxon>
    </lineage>
</organism>
<reference evidence="2" key="1">
    <citation type="journal article" date="2019" name="Int. J. Syst. Evol. Microbiol.">
        <title>The Global Catalogue of Microorganisms (GCM) 10K type strain sequencing project: providing services to taxonomists for standard genome sequencing and annotation.</title>
        <authorList>
            <consortium name="The Broad Institute Genomics Platform"/>
            <consortium name="The Broad Institute Genome Sequencing Center for Infectious Disease"/>
            <person name="Wu L."/>
            <person name="Ma J."/>
        </authorList>
    </citation>
    <scope>NUCLEOTIDE SEQUENCE [LARGE SCALE GENOMIC DNA]</scope>
    <source>
        <strain evidence="2">CGMCC 4.7192</strain>
    </source>
</reference>
<dbReference type="EMBL" id="JBHUII010000004">
    <property type="protein sequence ID" value="MFD2205952.1"/>
    <property type="molecule type" value="Genomic_DNA"/>
</dbReference>
<name>A0ABW5BII3_9PROT</name>
<comment type="caution">
    <text evidence="1">The sequence shown here is derived from an EMBL/GenBank/DDBJ whole genome shotgun (WGS) entry which is preliminary data.</text>
</comment>
<dbReference type="RefSeq" id="WP_380251062.1">
    <property type="nucleotide sequence ID" value="NZ_JBHUII010000004.1"/>
</dbReference>
<dbReference type="Proteomes" id="UP001597294">
    <property type="component" value="Unassembled WGS sequence"/>
</dbReference>